<reference evidence="1" key="1">
    <citation type="submission" date="2014-09" db="EMBL/GenBank/DDBJ databases">
        <authorList>
            <person name="Magalhaes I.L.F."/>
            <person name="Oliveira U."/>
            <person name="Santos F.R."/>
            <person name="Vidigal T.H.D.A."/>
            <person name="Brescovit A.D."/>
            <person name="Santos A.J."/>
        </authorList>
    </citation>
    <scope>NUCLEOTIDE SEQUENCE</scope>
    <source>
        <tissue evidence="1">Shoot tissue taken approximately 20 cm above the soil surface</tissue>
    </source>
</reference>
<dbReference type="AlphaFoldDB" id="A0A0A9BEW8"/>
<dbReference type="EMBL" id="GBRH01238115">
    <property type="protein sequence ID" value="JAD59780.1"/>
    <property type="molecule type" value="Transcribed_RNA"/>
</dbReference>
<reference evidence="1" key="2">
    <citation type="journal article" date="2015" name="Data Brief">
        <title>Shoot transcriptome of the giant reed, Arundo donax.</title>
        <authorList>
            <person name="Barrero R.A."/>
            <person name="Guerrero F.D."/>
            <person name="Moolhuijzen P."/>
            <person name="Goolsby J.A."/>
            <person name="Tidwell J."/>
            <person name="Bellgard S.E."/>
            <person name="Bellgard M.I."/>
        </authorList>
    </citation>
    <scope>NUCLEOTIDE SEQUENCE</scope>
    <source>
        <tissue evidence="1">Shoot tissue taken approximately 20 cm above the soil surface</tissue>
    </source>
</reference>
<sequence length="36" mass="3830">MAFPFRSESVGASRVHDALVPSVRFKQAVKAAAVSI</sequence>
<proteinExistence type="predicted"/>
<evidence type="ECO:0000313" key="1">
    <source>
        <dbReference type="EMBL" id="JAD59780.1"/>
    </source>
</evidence>
<name>A0A0A9BEW8_ARUDO</name>
<protein>
    <submittedName>
        <fullName evidence="1">Uncharacterized protein</fullName>
    </submittedName>
</protein>
<organism evidence="1">
    <name type="scientific">Arundo donax</name>
    <name type="common">Giant reed</name>
    <name type="synonym">Donax arundinaceus</name>
    <dbReference type="NCBI Taxonomy" id="35708"/>
    <lineage>
        <taxon>Eukaryota</taxon>
        <taxon>Viridiplantae</taxon>
        <taxon>Streptophyta</taxon>
        <taxon>Embryophyta</taxon>
        <taxon>Tracheophyta</taxon>
        <taxon>Spermatophyta</taxon>
        <taxon>Magnoliopsida</taxon>
        <taxon>Liliopsida</taxon>
        <taxon>Poales</taxon>
        <taxon>Poaceae</taxon>
        <taxon>PACMAD clade</taxon>
        <taxon>Arundinoideae</taxon>
        <taxon>Arundineae</taxon>
        <taxon>Arundo</taxon>
    </lineage>
</organism>
<accession>A0A0A9BEW8</accession>